<keyword evidence="5" id="KW-0560">Oxidoreductase</keyword>
<comment type="similarity">
    <text evidence="7">Belongs to the chloroperoxidase family.</text>
</comment>
<keyword evidence="2" id="KW-0575">Peroxidase</keyword>
<dbReference type="PANTHER" id="PTHR33577">
    <property type="entry name" value="STERIGMATOCYSTIN BIOSYNTHESIS PEROXIDASE STCC-RELATED"/>
    <property type="match status" value="1"/>
</dbReference>
<dbReference type="SUPFAM" id="SSF47571">
    <property type="entry name" value="Cloroperoxidase"/>
    <property type="match status" value="1"/>
</dbReference>
<keyword evidence="4" id="KW-0479">Metal-binding</keyword>
<dbReference type="EMBL" id="KN847554">
    <property type="protein sequence ID" value="KIW01592.1"/>
    <property type="molecule type" value="Genomic_DNA"/>
</dbReference>
<evidence type="ECO:0000256" key="3">
    <source>
        <dbReference type="ARBA" id="ARBA00022617"/>
    </source>
</evidence>
<dbReference type="Gene3D" id="1.10.489.10">
    <property type="entry name" value="Chloroperoxidase-like"/>
    <property type="match status" value="1"/>
</dbReference>
<dbReference type="PROSITE" id="PS51405">
    <property type="entry name" value="HEME_HALOPEROXIDASE"/>
    <property type="match status" value="1"/>
</dbReference>
<dbReference type="VEuPathDB" id="FungiDB:PV09_07064"/>
<dbReference type="GO" id="GO:0004601">
    <property type="term" value="F:peroxidase activity"/>
    <property type="evidence" value="ECO:0007669"/>
    <property type="project" value="UniProtKB-KW"/>
</dbReference>
<evidence type="ECO:0000256" key="1">
    <source>
        <dbReference type="ARBA" id="ARBA00001970"/>
    </source>
</evidence>
<dbReference type="InterPro" id="IPR000028">
    <property type="entry name" value="Chloroperoxidase"/>
</dbReference>
<feature type="domain" description="Heme haloperoxidase family profile" evidence="9">
    <location>
        <begin position="63"/>
        <end position="313"/>
    </location>
</feature>
<accession>A0A0D1YLA5</accession>
<evidence type="ECO:0000256" key="7">
    <source>
        <dbReference type="ARBA" id="ARBA00025795"/>
    </source>
</evidence>
<dbReference type="RefSeq" id="XP_016211461.1">
    <property type="nucleotide sequence ID" value="XM_016360784.1"/>
</dbReference>
<feature type="chain" id="PRO_5002237054" description="Heme haloperoxidase family profile domain-containing protein" evidence="8">
    <location>
        <begin position="22"/>
        <end position="436"/>
    </location>
</feature>
<comment type="cofactor">
    <cofactor evidence="1">
        <name>heme b</name>
        <dbReference type="ChEBI" id="CHEBI:60344"/>
    </cofactor>
</comment>
<dbReference type="InterPro" id="IPR036851">
    <property type="entry name" value="Chloroperoxidase-like_sf"/>
</dbReference>
<evidence type="ECO:0000256" key="4">
    <source>
        <dbReference type="ARBA" id="ARBA00022723"/>
    </source>
</evidence>
<dbReference type="Pfam" id="PF01328">
    <property type="entry name" value="Peroxidase_2"/>
    <property type="match status" value="1"/>
</dbReference>
<evidence type="ECO:0000256" key="8">
    <source>
        <dbReference type="SAM" id="SignalP"/>
    </source>
</evidence>
<protein>
    <recommendedName>
        <fullName evidence="9">Heme haloperoxidase family profile domain-containing protein</fullName>
    </recommendedName>
</protein>
<keyword evidence="8" id="KW-0732">Signal</keyword>
<dbReference type="OrthoDB" id="407298at2759"/>
<name>A0A0D1YLA5_9PEZI</name>
<dbReference type="HOGENOM" id="CLU_029871_3_1_1"/>
<keyword evidence="11" id="KW-1185">Reference proteome</keyword>
<evidence type="ECO:0000313" key="11">
    <source>
        <dbReference type="Proteomes" id="UP000053259"/>
    </source>
</evidence>
<reference evidence="10 11" key="1">
    <citation type="submission" date="2015-01" db="EMBL/GenBank/DDBJ databases">
        <title>The Genome Sequence of Ochroconis gallopava CBS43764.</title>
        <authorList>
            <consortium name="The Broad Institute Genomics Platform"/>
            <person name="Cuomo C."/>
            <person name="de Hoog S."/>
            <person name="Gorbushina A."/>
            <person name="Stielow B."/>
            <person name="Teixiera M."/>
            <person name="Abouelleil A."/>
            <person name="Chapman S.B."/>
            <person name="Priest M."/>
            <person name="Young S.K."/>
            <person name="Wortman J."/>
            <person name="Nusbaum C."/>
            <person name="Birren B."/>
        </authorList>
    </citation>
    <scope>NUCLEOTIDE SEQUENCE [LARGE SCALE GENOMIC DNA]</scope>
    <source>
        <strain evidence="10 11">CBS 43764</strain>
    </source>
</reference>
<evidence type="ECO:0000259" key="9">
    <source>
        <dbReference type="PROSITE" id="PS51405"/>
    </source>
</evidence>
<evidence type="ECO:0000256" key="2">
    <source>
        <dbReference type="ARBA" id="ARBA00022559"/>
    </source>
</evidence>
<dbReference type="GeneID" id="27315037"/>
<proteinExistence type="inferred from homology"/>
<dbReference type="Proteomes" id="UP000053259">
    <property type="component" value="Unassembled WGS sequence"/>
</dbReference>
<organism evidence="10 11">
    <name type="scientific">Verruconis gallopava</name>
    <dbReference type="NCBI Taxonomy" id="253628"/>
    <lineage>
        <taxon>Eukaryota</taxon>
        <taxon>Fungi</taxon>
        <taxon>Dikarya</taxon>
        <taxon>Ascomycota</taxon>
        <taxon>Pezizomycotina</taxon>
        <taxon>Dothideomycetes</taxon>
        <taxon>Pleosporomycetidae</taxon>
        <taxon>Venturiales</taxon>
        <taxon>Sympoventuriaceae</taxon>
        <taxon>Verruconis</taxon>
    </lineage>
</organism>
<dbReference type="InParanoid" id="A0A0D1YLA5"/>
<sequence length="436" mass="46894">MKMAWLASLLLTLPSLSLVHGFPTAESFARLAPSETDIHKALVHLREKRQLANFSGQPIDVTGQHEFIPPNFDAGDQRGPCPGLNALANHGYLPRDGVAGFFETIAAVNQVFGMGIDLGTVIAAMGTVWTGNPLSLDPGFSIGGESDKVQNLLGFDLLGTPRGLNGSHNLIEADASMTRDDLYVTGDASTLNLTLFEQTYNSVDGDTFGFDEIAEQAGVRFEQSKATNPYFYYGPLTGMVVRNAGLMFAARLLSNHSAEYPQGQMTKEVFKSFWGVYDDASAEQGLVYKRGWERIPNNWYRIPVDYGLVSLNLDLLLLFSKKPELLSIGGNTGTVNSFAGVDMSDLLGGVINTTTLLEGNNLICFVLEIVKTVAPNSLSSLFQTLDKPLQFLSNALVGPLIDLSCPVFGDLEAGGTDLLAPLTAQFPGASRANSAL</sequence>
<evidence type="ECO:0000313" key="10">
    <source>
        <dbReference type="EMBL" id="KIW01592.1"/>
    </source>
</evidence>
<feature type="signal peptide" evidence="8">
    <location>
        <begin position="1"/>
        <end position="21"/>
    </location>
</feature>
<dbReference type="AlphaFoldDB" id="A0A0D1YLA5"/>
<dbReference type="PANTHER" id="PTHR33577:SF16">
    <property type="entry name" value="HEME HALOPEROXIDASE FAMILY PROFILE DOMAIN-CONTAINING PROTEIN"/>
    <property type="match status" value="1"/>
</dbReference>
<keyword evidence="3" id="KW-0349">Heme</keyword>
<evidence type="ECO:0000256" key="5">
    <source>
        <dbReference type="ARBA" id="ARBA00023002"/>
    </source>
</evidence>
<dbReference type="GO" id="GO:0046872">
    <property type="term" value="F:metal ion binding"/>
    <property type="evidence" value="ECO:0007669"/>
    <property type="project" value="UniProtKB-KW"/>
</dbReference>
<evidence type="ECO:0000256" key="6">
    <source>
        <dbReference type="ARBA" id="ARBA00023004"/>
    </source>
</evidence>
<gene>
    <name evidence="10" type="ORF">PV09_07064</name>
</gene>
<keyword evidence="6" id="KW-0408">Iron</keyword>